<protein>
    <recommendedName>
        <fullName evidence="2">U1 small nuclear ribonucleoprotein of 70kDa N-terminal domain-containing protein</fullName>
    </recommendedName>
</protein>
<dbReference type="AlphaFoldDB" id="A0A540L6N7"/>
<dbReference type="Proteomes" id="UP000315295">
    <property type="component" value="Unassembled WGS sequence"/>
</dbReference>
<proteinExistence type="predicted"/>
<dbReference type="EMBL" id="VIEB01000735">
    <property type="protein sequence ID" value="TQD82141.1"/>
    <property type="molecule type" value="Genomic_DNA"/>
</dbReference>
<keyword evidence="1" id="KW-0732">Signal</keyword>
<dbReference type="STRING" id="106549.A0A540L6N7"/>
<evidence type="ECO:0000259" key="2">
    <source>
        <dbReference type="Pfam" id="PF12220"/>
    </source>
</evidence>
<keyword evidence="4" id="KW-1185">Reference proteome</keyword>
<feature type="signal peptide" evidence="1">
    <location>
        <begin position="1"/>
        <end position="29"/>
    </location>
</feature>
<name>A0A540L6N7_MALBA</name>
<feature type="domain" description="U1 small nuclear ribonucleoprotein of 70kDa N-terminal" evidence="2">
    <location>
        <begin position="33"/>
        <end position="66"/>
    </location>
</feature>
<evidence type="ECO:0000313" key="3">
    <source>
        <dbReference type="EMBL" id="TQD82141.1"/>
    </source>
</evidence>
<evidence type="ECO:0000313" key="4">
    <source>
        <dbReference type="Proteomes" id="UP000315295"/>
    </source>
</evidence>
<organism evidence="3 4">
    <name type="scientific">Malus baccata</name>
    <name type="common">Siberian crab apple</name>
    <name type="synonym">Pyrus baccata</name>
    <dbReference type="NCBI Taxonomy" id="106549"/>
    <lineage>
        <taxon>Eukaryota</taxon>
        <taxon>Viridiplantae</taxon>
        <taxon>Streptophyta</taxon>
        <taxon>Embryophyta</taxon>
        <taxon>Tracheophyta</taxon>
        <taxon>Spermatophyta</taxon>
        <taxon>Magnoliopsida</taxon>
        <taxon>eudicotyledons</taxon>
        <taxon>Gunneridae</taxon>
        <taxon>Pentapetalae</taxon>
        <taxon>rosids</taxon>
        <taxon>fabids</taxon>
        <taxon>Rosales</taxon>
        <taxon>Rosaceae</taxon>
        <taxon>Amygdaloideae</taxon>
        <taxon>Maleae</taxon>
        <taxon>Malus</taxon>
    </lineage>
</organism>
<evidence type="ECO:0000256" key="1">
    <source>
        <dbReference type="SAM" id="SignalP"/>
    </source>
</evidence>
<comment type="caution">
    <text evidence="3">The sequence shown here is derived from an EMBL/GenBank/DDBJ whole genome shotgun (WGS) entry which is preliminary data.</text>
</comment>
<dbReference type="Pfam" id="PF12220">
    <property type="entry name" value="U1snRNP70_N"/>
    <property type="match status" value="1"/>
</dbReference>
<feature type="chain" id="PRO_5021901693" description="U1 small nuclear ribonucleoprotein of 70kDa N-terminal domain-containing protein" evidence="1">
    <location>
        <begin position="30"/>
        <end position="118"/>
    </location>
</feature>
<accession>A0A540L6N7</accession>
<dbReference type="InterPro" id="IPR022023">
    <property type="entry name" value="U1snRNP70_N"/>
</dbReference>
<sequence length="118" mass="13321">MNFVLMHNIFLVLVNHLSTTLLVVRWAESHPTGLTTNLLKLFEPRPPLDFKPPPEKKKCPPLTAVNHLKWGLIGYCLFLDNEGVVQFVSKFAEPGDPEYNPPVQKGETPVTFLLESLV</sequence>
<gene>
    <name evidence="3" type="ORF">C1H46_032308</name>
</gene>
<reference evidence="3 4" key="1">
    <citation type="journal article" date="2019" name="G3 (Bethesda)">
        <title>Sequencing of a Wild Apple (Malus baccata) Genome Unravels the Differences Between Cultivated and Wild Apple Species Regarding Disease Resistance and Cold Tolerance.</title>
        <authorList>
            <person name="Chen X."/>
        </authorList>
    </citation>
    <scope>NUCLEOTIDE SEQUENCE [LARGE SCALE GENOMIC DNA]</scope>
    <source>
        <strain evidence="4">cv. Shandingzi</strain>
        <tissue evidence="3">Leaves</tissue>
    </source>
</reference>